<reference evidence="2 3" key="1">
    <citation type="journal article" date="2018" name="PLoS Genet.">
        <title>Population sequencing reveals clonal diversity and ancestral inbreeding in the grapevine cultivar Chardonnay.</title>
        <authorList>
            <person name="Roach M.J."/>
            <person name="Johnson D.L."/>
            <person name="Bohlmann J."/>
            <person name="van Vuuren H.J."/>
            <person name="Jones S.J."/>
            <person name="Pretorius I.S."/>
            <person name="Schmidt S.A."/>
            <person name="Borneman A.R."/>
        </authorList>
    </citation>
    <scope>NUCLEOTIDE SEQUENCE [LARGE SCALE GENOMIC DNA]</scope>
    <source>
        <strain evidence="3">cv. Chardonnay</strain>
        <tissue evidence="2">Leaf</tissue>
    </source>
</reference>
<organism evidence="2 3">
    <name type="scientific">Vitis vinifera</name>
    <name type="common">Grape</name>
    <dbReference type="NCBI Taxonomy" id="29760"/>
    <lineage>
        <taxon>Eukaryota</taxon>
        <taxon>Viridiplantae</taxon>
        <taxon>Streptophyta</taxon>
        <taxon>Embryophyta</taxon>
        <taxon>Tracheophyta</taxon>
        <taxon>Spermatophyta</taxon>
        <taxon>Magnoliopsida</taxon>
        <taxon>eudicotyledons</taxon>
        <taxon>Gunneridae</taxon>
        <taxon>Pentapetalae</taxon>
        <taxon>rosids</taxon>
        <taxon>Vitales</taxon>
        <taxon>Vitaceae</taxon>
        <taxon>Viteae</taxon>
        <taxon>Vitis</taxon>
    </lineage>
</organism>
<gene>
    <name evidence="2" type="primary">RFC3_11</name>
    <name evidence="2" type="ORF">CK203_036799</name>
</gene>
<dbReference type="EMBL" id="QGNW01000156">
    <property type="protein sequence ID" value="RVW90329.1"/>
    <property type="molecule type" value="Genomic_DNA"/>
</dbReference>
<dbReference type="Pfam" id="PF21960">
    <property type="entry name" value="RCF1-5-like_lid"/>
    <property type="match status" value="1"/>
</dbReference>
<feature type="signal peptide" evidence="1">
    <location>
        <begin position="1"/>
        <end position="19"/>
    </location>
</feature>
<dbReference type="FunFam" id="1.10.8.60:FF:000030">
    <property type="entry name" value="replication factor C subunit 3"/>
    <property type="match status" value="1"/>
</dbReference>
<evidence type="ECO:0000256" key="1">
    <source>
        <dbReference type="SAM" id="SignalP"/>
    </source>
</evidence>
<dbReference type="AlphaFoldDB" id="A0A438I0T6"/>
<evidence type="ECO:0000313" key="2">
    <source>
        <dbReference type="EMBL" id="RVW90329.1"/>
    </source>
</evidence>
<dbReference type="Proteomes" id="UP000288805">
    <property type="component" value="Unassembled WGS sequence"/>
</dbReference>
<name>A0A438I0T6_VITVI</name>
<protein>
    <submittedName>
        <fullName evidence="2">Replication factor C subunit 3</fullName>
    </submittedName>
</protein>
<evidence type="ECO:0000313" key="3">
    <source>
        <dbReference type="Proteomes" id="UP000288805"/>
    </source>
</evidence>
<dbReference type="Gene3D" id="1.10.8.60">
    <property type="match status" value="1"/>
</dbReference>
<proteinExistence type="predicted"/>
<keyword evidence="1" id="KW-0732">Signal</keyword>
<sequence length="198" mass="23167">MVLAFALVTFSNLIPGTKSVDWETKLQQFSNLFQRPQFPPFLMLLDPFCPHLCSLILKIYFGIVRRLVSSDDIFYQITKVLEFIAKKEGLQLPSGFATRIAEKSNRSLRRAILSFETCRVQQLSSLTPFINQWQFHLCFLWYLYGYRYPFTNNQAMPPMDWEEYVSEIASDIMKEQSPKRLGTICILLHINTIMFSDI</sequence>
<comment type="caution">
    <text evidence="2">The sequence shown here is derived from an EMBL/GenBank/DDBJ whole genome shotgun (WGS) entry which is preliminary data.</text>
</comment>
<feature type="chain" id="PRO_5019060914" evidence="1">
    <location>
        <begin position="20"/>
        <end position="198"/>
    </location>
</feature>
<accession>A0A438I0T6</accession>